<dbReference type="PANTHER" id="PTHR36923:SF3">
    <property type="entry name" value="FERREDOXIN"/>
    <property type="match status" value="1"/>
</dbReference>
<comment type="caution">
    <text evidence="6">The sequence shown here is derived from an EMBL/GenBank/DDBJ whole genome shotgun (WGS) entry which is preliminary data.</text>
</comment>
<organism evidence="6 7">
    <name type="scientific">Mesorhizobium japonicum</name>
    <dbReference type="NCBI Taxonomy" id="2066070"/>
    <lineage>
        <taxon>Bacteria</taxon>
        <taxon>Pseudomonadati</taxon>
        <taxon>Pseudomonadota</taxon>
        <taxon>Alphaproteobacteria</taxon>
        <taxon>Hyphomicrobiales</taxon>
        <taxon>Phyllobacteriaceae</taxon>
        <taxon>Mesorhizobium</taxon>
    </lineage>
</organism>
<dbReference type="SUPFAM" id="SSF54862">
    <property type="entry name" value="4Fe-4S ferredoxins"/>
    <property type="match status" value="1"/>
</dbReference>
<dbReference type="Gene3D" id="3.30.70.20">
    <property type="match status" value="1"/>
</dbReference>
<sequence>MRIIVHKAKCQGHARCSAQAPDVFRLDDEGYILPGDIEVAQGEQLLASRGARSCPERALELDRTPAVRAVSDVIEPRVWRA</sequence>
<dbReference type="EMBL" id="QKOD01000010">
    <property type="protein sequence ID" value="RNJ42566.1"/>
    <property type="molecule type" value="Genomic_DNA"/>
</dbReference>
<keyword evidence="3" id="KW-0249">Electron transport</keyword>
<proteinExistence type="predicted"/>
<evidence type="ECO:0000256" key="1">
    <source>
        <dbReference type="ARBA" id="ARBA00022448"/>
    </source>
</evidence>
<dbReference type="RefSeq" id="WP_123169573.1">
    <property type="nucleotide sequence ID" value="NZ_QKOD01000010.1"/>
</dbReference>
<dbReference type="Pfam" id="PF13459">
    <property type="entry name" value="Fer4_15"/>
    <property type="match status" value="1"/>
</dbReference>
<evidence type="ECO:0000256" key="3">
    <source>
        <dbReference type="ARBA" id="ARBA00022982"/>
    </source>
</evidence>
<name>A0A3M9X4G4_9HYPH</name>
<gene>
    <name evidence="6" type="ORF">DNR46_27725</name>
</gene>
<dbReference type="GO" id="GO:0046872">
    <property type="term" value="F:metal ion binding"/>
    <property type="evidence" value="ECO:0007669"/>
    <property type="project" value="UniProtKB-KW"/>
</dbReference>
<dbReference type="InterPro" id="IPR051269">
    <property type="entry name" value="Fe-S_cluster_ET"/>
</dbReference>
<evidence type="ECO:0000256" key="4">
    <source>
        <dbReference type="ARBA" id="ARBA00023004"/>
    </source>
</evidence>
<keyword evidence="1" id="KW-0813">Transport</keyword>
<evidence type="ECO:0000313" key="6">
    <source>
        <dbReference type="EMBL" id="RNJ42566.1"/>
    </source>
</evidence>
<accession>A0A3M9X4G4</accession>
<dbReference type="GO" id="GO:0051536">
    <property type="term" value="F:iron-sulfur cluster binding"/>
    <property type="evidence" value="ECO:0007669"/>
    <property type="project" value="UniProtKB-KW"/>
</dbReference>
<evidence type="ECO:0000313" key="7">
    <source>
        <dbReference type="Proteomes" id="UP000275436"/>
    </source>
</evidence>
<keyword evidence="2" id="KW-0479">Metal-binding</keyword>
<evidence type="ECO:0000256" key="5">
    <source>
        <dbReference type="ARBA" id="ARBA00023014"/>
    </source>
</evidence>
<keyword evidence="4" id="KW-0408">Iron</keyword>
<reference evidence="6 7" key="1">
    <citation type="journal article" date="2018" name="Mol. Plant Microbe Interact.">
        <title>Taxonomically Different Co-Microsymbionts of a Relict Legume, Oxytropis popoviana, Have Complementary Sets of Symbiotic Genes and Together Increase the Efficiency of Plant Nodulation.</title>
        <authorList>
            <person name="Safronova V."/>
            <person name="Belimov A."/>
            <person name="Sazanova A."/>
            <person name="Chirak E."/>
            <person name="Verkhozina A."/>
            <person name="Kuznetsova I."/>
            <person name="Andronov E."/>
            <person name="Puhalsky J."/>
            <person name="Tikhonovich I."/>
        </authorList>
    </citation>
    <scope>NUCLEOTIDE SEQUENCE [LARGE SCALE GENOMIC DNA]</scope>
    <source>
        <strain evidence="6 7">Opo-235</strain>
    </source>
</reference>
<dbReference type="AlphaFoldDB" id="A0A3M9X4G4"/>
<evidence type="ECO:0000256" key="2">
    <source>
        <dbReference type="ARBA" id="ARBA00022723"/>
    </source>
</evidence>
<dbReference type="Proteomes" id="UP000275436">
    <property type="component" value="Unassembled WGS sequence"/>
</dbReference>
<dbReference type="PANTHER" id="PTHR36923">
    <property type="entry name" value="FERREDOXIN"/>
    <property type="match status" value="1"/>
</dbReference>
<keyword evidence="5" id="KW-0411">Iron-sulfur</keyword>
<protein>
    <submittedName>
        <fullName evidence="6">Ferredoxin</fullName>
    </submittedName>
</protein>